<dbReference type="PANTHER" id="PTHR34512">
    <property type="entry name" value="CELL SURFACE PROTEIN"/>
    <property type="match status" value="1"/>
</dbReference>
<gene>
    <name evidence="4 6" type="primary">bamB</name>
    <name evidence="6" type="ORF">EHSB41UT_00322</name>
</gene>
<dbReference type="SUPFAM" id="SSF50998">
    <property type="entry name" value="Quinoprotein alcohol dehydrogenase-like"/>
    <property type="match status" value="1"/>
</dbReference>
<dbReference type="InterPro" id="IPR017687">
    <property type="entry name" value="BamB"/>
</dbReference>
<feature type="domain" description="Pyrrolo-quinoline quinone repeat" evidence="5">
    <location>
        <begin position="90"/>
        <end position="321"/>
    </location>
</feature>
<evidence type="ECO:0000256" key="1">
    <source>
        <dbReference type="ARBA" id="ARBA00022729"/>
    </source>
</evidence>
<evidence type="ECO:0000313" key="7">
    <source>
        <dbReference type="Proteomes" id="UP000196573"/>
    </source>
</evidence>
<dbReference type="AlphaFoldDB" id="A0A1X7AF05"/>
<reference evidence="6 7" key="1">
    <citation type="submission" date="2017-03" db="EMBL/GenBank/DDBJ databases">
        <authorList>
            <person name="Afonso C.L."/>
            <person name="Miller P.J."/>
            <person name="Scott M.A."/>
            <person name="Spackman E."/>
            <person name="Goraichik I."/>
            <person name="Dimitrov K.M."/>
            <person name="Suarez D.L."/>
            <person name="Swayne D.E."/>
        </authorList>
    </citation>
    <scope>NUCLEOTIDE SEQUENCE [LARGE SCALE GENOMIC DNA]</scope>
    <source>
        <strain evidence="6">SB41UT1</strain>
    </source>
</reference>
<sequence length="397" mass="42031">MMLNLAALKKGHEGLNKGFLTAVMSLALLGLAGCSSDGEEAVEPAPLPDFTAEVTIKEVWSHGVGSGQGDSWLHLTPVVEGDRIYTAGASGQVTALDRTSGKEIWAVELDRRISGGAGIGEDLALVATRDGHVIALNAADGSKLWETPVSSESLSAPQVANGVVVVQTIDSKITGLDAKTGKPLWIQETLQPVLTLRGTSTPLVSRGVVFAGFANGEARAFRADNGSLLWDAKVAVPRGSSELERMVDVEATPLISDDLLYMVSYQGNVVAIDPASGRVLWAREASSYESMSEGFGNLYLTDAESFVSGVDQRTGSVVWTQKDLKNRGLSGPETSGSQVVAGDFEGYLHALSQVDGRIVGRTKVDSSGIRVKPLVVDDMIYVYTNDGYLFALTIQSK</sequence>
<evidence type="ECO:0000256" key="4">
    <source>
        <dbReference type="HAMAP-Rule" id="MF_00923"/>
    </source>
</evidence>
<dbReference type="Pfam" id="PF13360">
    <property type="entry name" value="PQQ_2"/>
    <property type="match status" value="1"/>
</dbReference>
<name>A0A1X7AF05_9GAMM</name>
<dbReference type="HAMAP" id="MF_00923">
    <property type="entry name" value="OM_assembly_BamB"/>
    <property type="match status" value="1"/>
</dbReference>
<keyword evidence="3 4" id="KW-0998">Cell outer membrane</keyword>
<evidence type="ECO:0000259" key="5">
    <source>
        <dbReference type="Pfam" id="PF13360"/>
    </source>
</evidence>
<keyword evidence="1 4" id="KW-0732">Signal</keyword>
<dbReference type="Gene3D" id="2.130.10.10">
    <property type="entry name" value="YVTN repeat-like/Quinoprotein amine dehydrogenase"/>
    <property type="match status" value="1"/>
</dbReference>
<comment type="subunit">
    <text evidence="4">Part of the Bam complex.</text>
</comment>
<dbReference type="InterPro" id="IPR015943">
    <property type="entry name" value="WD40/YVTN_repeat-like_dom_sf"/>
</dbReference>
<dbReference type="Proteomes" id="UP000196573">
    <property type="component" value="Unassembled WGS sequence"/>
</dbReference>
<comment type="similarity">
    <text evidence="4">Belongs to the BamB family.</text>
</comment>
<dbReference type="GO" id="GO:0043165">
    <property type="term" value="P:Gram-negative-bacterium-type cell outer membrane assembly"/>
    <property type="evidence" value="ECO:0007669"/>
    <property type="project" value="UniProtKB-UniRule"/>
</dbReference>
<proteinExistence type="inferred from homology"/>
<evidence type="ECO:0000313" key="6">
    <source>
        <dbReference type="EMBL" id="SMA33708.1"/>
    </source>
</evidence>
<dbReference type="EMBL" id="FWPT01000001">
    <property type="protein sequence ID" value="SMA33708.1"/>
    <property type="molecule type" value="Genomic_DNA"/>
</dbReference>
<dbReference type="GO" id="GO:0009279">
    <property type="term" value="C:cell outer membrane"/>
    <property type="evidence" value="ECO:0007669"/>
    <property type="project" value="UniProtKB-SubCell"/>
</dbReference>
<comment type="function">
    <text evidence="4">Part of the outer membrane protein assembly complex, which is involved in assembly and insertion of beta-barrel proteins into the outer membrane.</text>
</comment>
<keyword evidence="2 4" id="KW-0472">Membrane</keyword>
<comment type="subcellular location">
    <subcellularLocation>
        <location evidence="4">Cell outer membrane</location>
    </subcellularLocation>
</comment>
<protein>
    <recommendedName>
        <fullName evidence="4">Outer membrane protein assembly factor BamB</fullName>
    </recommendedName>
</protein>
<dbReference type="NCBIfam" id="TIGR03300">
    <property type="entry name" value="assembly_YfgL"/>
    <property type="match status" value="1"/>
</dbReference>
<dbReference type="InterPro" id="IPR011047">
    <property type="entry name" value="Quinoprotein_ADH-like_sf"/>
</dbReference>
<evidence type="ECO:0000256" key="3">
    <source>
        <dbReference type="ARBA" id="ARBA00023237"/>
    </source>
</evidence>
<dbReference type="InterPro" id="IPR002372">
    <property type="entry name" value="PQQ_rpt_dom"/>
</dbReference>
<keyword evidence="7" id="KW-1185">Reference proteome</keyword>
<accession>A0A1X7AF05</accession>
<evidence type="ECO:0000256" key="2">
    <source>
        <dbReference type="ARBA" id="ARBA00023136"/>
    </source>
</evidence>
<dbReference type="InterPro" id="IPR018391">
    <property type="entry name" value="PQQ_b-propeller_rpt"/>
</dbReference>
<dbReference type="SMART" id="SM00564">
    <property type="entry name" value="PQQ"/>
    <property type="match status" value="7"/>
</dbReference>
<dbReference type="PANTHER" id="PTHR34512:SF30">
    <property type="entry name" value="OUTER MEMBRANE PROTEIN ASSEMBLY FACTOR BAMB"/>
    <property type="match status" value="1"/>
</dbReference>
<organism evidence="6 7">
    <name type="scientific">Parendozoicomonas haliclonae</name>
    <dbReference type="NCBI Taxonomy" id="1960125"/>
    <lineage>
        <taxon>Bacteria</taxon>
        <taxon>Pseudomonadati</taxon>
        <taxon>Pseudomonadota</taxon>
        <taxon>Gammaproteobacteria</taxon>
        <taxon>Oceanospirillales</taxon>
        <taxon>Endozoicomonadaceae</taxon>
        <taxon>Parendozoicomonas</taxon>
    </lineage>
</organism>
<dbReference type="GO" id="GO:0051205">
    <property type="term" value="P:protein insertion into membrane"/>
    <property type="evidence" value="ECO:0007669"/>
    <property type="project" value="UniProtKB-UniRule"/>
</dbReference>